<reference evidence="5" key="1">
    <citation type="submission" date="2022-10" db="EMBL/GenBank/DDBJ databases">
        <authorList>
            <person name="Yu W.X."/>
        </authorList>
    </citation>
    <scope>NUCLEOTIDE SEQUENCE</scope>
    <source>
        <strain evidence="5">D04</strain>
    </source>
</reference>
<dbReference type="GO" id="GO:0006633">
    <property type="term" value="P:fatty acid biosynthetic process"/>
    <property type="evidence" value="ECO:0007669"/>
    <property type="project" value="TreeGrafter"/>
</dbReference>
<dbReference type="Pfam" id="PF00109">
    <property type="entry name" value="ketoacyl-synt"/>
    <property type="match status" value="1"/>
</dbReference>
<dbReference type="GO" id="GO:0004315">
    <property type="term" value="F:3-oxoacyl-[acyl-carrier-protein] synthase activity"/>
    <property type="evidence" value="ECO:0007669"/>
    <property type="project" value="TreeGrafter"/>
</dbReference>
<comment type="caution">
    <text evidence="5">The sequence shown here is derived from an EMBL/GenBank/DDBJ whole genome shotgun (WGS) entry which is preliminary data.</text>
</comment>
<gene>
    <name evidence="5" type="ORF">OM074_10445</name>
</gene>
<evidence type="ECO:0000259" key="4">
    <source>
        <dbReference type="PROSITE" id="PS52004"/>
    </source>
</evidence>
<dbReference type="InterPro" id="IPR016039">
    <property type="entry name" value="Thiolase-like"/>
</dbReference>
<dbReference type="PANTHER" id="PTHR11712:SF320">
    <property type="entry name" value="BETA-KETOACYL SYNTHASE"/>
    <property type="match status" value="1"/>
</dbReference>
<dbReference type="GO" id="GO:0005829">
    <property type="term" value="C:cytosol"/>
    <property type="evidence" value="ECO:0007669"/>
    <property type="project" value="TreeGrafter"/>
</dbReference>
<dbReference type="Proteomes" id="UP001207408">
    <property type="component" value="Unassembled WGS sequence"/>
</dbReference>
<name>A0AAE3SJY2_9BACT</name>
<organism evidence="5 6">
    <name type="scientific">Plebeiibacterium marinum</name>
    <dbReference type="NCBI Taxonomy" id="2992111"/>
    <lineage>
        <taxon>Bacteria</taxon>
        <taxon>Pseudomonadati</taxon>
        <taxon>Bacteroidota</taxon>
        <taxon>Bacteroidia</taxon>
        <taxon>Marinilabiliales</taxon>
        <taxon>Marinilabiliaceae</taxon>
        <taxon>Plebeiibacterium</taxon>
    </lineage>
</organism>
<evidence type="ECO:0000313" key="6">
    <source>
        <dbReference type="Proteomes" id="UP001207408"/>
    </source>
</evidence>
<evidence type="ECO:0000313" key="5">
    <source>
        <dbReference type="EMBL" id="MCW3806047.1"/>
    </source>
</evidence>
<dbReference type="PROSITE" id="PS00098">
    <property type="entry name" value="THIOLASE_1"/>
    <property type="match status" value="1"/>
</dbReference>
<dbReference type="PROSITE" id="PS52004">
    <property type="entry name" value="KS3_2"/>
    <property type="match status" value="1"/>
</dbReference>
<evidence type="ECO:0000256" key="1">
    <source>
        <dbReference type="ARBA" id="ARBA00008467"/>
    </source>
</evidence>
<dbReference type="PANTHER" id="PTHR11712">
    <property type="entry name" value="POLYKETIDE SYNTHASE-RELATED"/>
    <property type="match status" value="1"/>
</dbReference>
<proteinExistence type="inferred from homology"/>
<sequence>MIIVGANNIISPLGWTSEENYKNVIAGKSGISIQDNTELSDAAFPVALIDNNILATALDANMDIKGYSRLEQLSILSLKEVVSSVDVKSPETGFIFSTTKGNVEYLNSDAGNQGLYLAHTAQNIADYFGFVSTPYVISNACISGVAALVTAKRLISSGIYNNVVILGADILSKFVVSGFQSFQSLSAEPCKPYDANRDGLSLGEAVASVVISKTDGQVKNGAVELVNGAISNDANHISGPSRTGEGLFRAIQQTLKDGGNVDVISSHGTATPYNDDMESHAISRSGFSEVPVSGLKGYFGHTLGAAGVLESIISICGLKENKIIATKGLQQQGVVEPITVATENITAPIRGLLKLMSGFGGCNAAVYFKKHE</sequence>
<dbReference type="SMART" id="SM00825">
    <property type="entry name" value="PKS_KS"/>
    <property type="match status" value="1"/>
</dbReference>
<dbReference type="AlphaFoldDB" id="A0AAE3SJY2"/>
<dbReference type="SUPFAM" id="SSF53901">
    <property type="entry name" value="Thiolase-like"/>
    <property type="match status" value="2"/>
</dbReference>
<dbReference type="RefSeq" id="WP_301199419.1">
    <property type="nucleotide sequence ID" value="NZ_JAPDPI010000019.1"/>
</dbReference>
<dbReference type="Pfam" id="PF02801">
    <property type="entry name" value="Ketoacyl-synt_C"/>
    <property type="match status" value="1"/>
</dbReference>
<dbReference type="InterPro" id="IPR000794">
    <property type="entry name" value="Beta-ketoacyl_synthase"/>
</dbReference>
<dbReference type="EMBL" id="JAPDPI010000019">
    <property type="protein sequence ID" value="MCW3806047.1"/>
    <property type="molecule type" value="Genomic_DNA"/>
</dbReference>
<dbReference type="InterPro" id="IPR014031">
    <property type="entry name" value="Ketoacyl_synth_C"/>
</dbReference>
<dbReference type="InterPro" id="IPR014030">
    <property type="entry name" value="Ketoacyl_synth_N"/>
</dbReference>
<feature type="domain" description="Ketosynthase family 3 (KS3)" evidence="4">
    <location>
        <begin position="1"/>
        <end position="370"/>
    </location>
</feature>
<dbReference type="Gene3D" id="3.40.47.10">
    <property type="match status" value="1"/>
</dbReference>
<evidence type="ECO:0000256" key="3">
    <source>
        <dbReference type="RuleBase" id="RU003694"/>
    </source>
</evidence>
<comment type="similarity">
    <text evidence="1 3">Belongs to the thiolase-like superfamily. Beta-ketoacyl-ACP synthases family.</text>
</comment>
<accession>A0AAE3SJY2</accession>
<dbReference type="InterPro" id="IPR020615">
    <property type="entry name" value="Thiolase_acyl_enz_int_AS"/>
</dbReference>
<protein>
    <recommendedName>
        <fullName evidence="4">Ketosynthase family 3 (KS3) domain-containing protein</fullName>
    </recommendedName>
</protein>
<evidence type="ECO:0000256" key="2">
    <source>
        <dbReference type="ARBA" id="ARBA00022679"/>
    </source>
</evidence>
<keyword evidence="2 3" id="KW-0808">Transferase</keyword>
<keyword evidence="6" id="KW-1185">Reference proteome</keyword>
<dbReference type="InterPro" id="IPR020841">
    <property type="entry name" value="PKS_Beta-ketoAc_synthase_dom"/>
</dbReference>